<dbReference type="STRING" id="1434700.SAMN06296427_1081"/>
<dbReference type="EMBL" id="FWXS01000008">
    <property type="protein sequence ID" value="SMC78070.1"/>
    <property type="molecule type" value="Genomic_DNA"/>
</dbReference>
<dbReference type="AlphaFoldDB" id="A0A1W2BYU2"/>
<dbReference type="PANTHER" id="PTHR32305">
    <property type="match status" value="1"/>
</dbReference>
<dbReference type="SUPFAM" id="SSF52490">
    <property type="entry name" value="Tubulin nucleotide-binding domain-like"/>
    <property type="match status" value="1"/>
</dbReference>
<dbReference type="NCBIfam" id="TIGR03696">
    <property type="entry name" value="Rhs_assc_core"/>
    <property type="match status" value="1"/>
</dbReference>
<dbReference type="InterPro" id="IPR022385">
    <property type="entry name" value="Rhs_assc_core"/>
</dbReference>
<protein>
    <submittedName>
        <fullName evidence="1">RHS repeat-associated core domain-containing protein</fullName>
    </submittedName>
</protein>
<accession>A0A1W2BYU2</accession>
<dbReference type="PANTHER" id="PTHR32305:SF15">
    <property type="entry name" value="PROTEIN RHSA-RELATED"/>
    <property type="match status" value="1"/>
</dbReference>
<dbReference type="InterPro" id="IPR050708">
    <property type="entry name" value="T6SS_VgrG/RHS"/>
</dbReference>
<dbReference type="InterPro" id="IPR036525">
    <property type="entry name" value="Tubulin/FtsZ_GTPase_sf"/>
</dbReference>
<evidence type="ECO:0000313" key="1">
    <source>
        <dbReference type="EMBL" id="SMC78070.1"/>
    </source>
</evidence>
<feature type="non-terminal residue" evidence="1">
    <location>
        <position position="1"/>
    </location>
</feature>
<proteinExistence type="predicted"/>
<gene>
    <name evidence="1" type="ORF">SAMN06296427_1081</name>
</gene>
<dbReference type="Proteomes" id="UP000192393">
    <property type="component" value="Unassembled WGS sequence"/>
</dbReference>
<keyword evidence="2" id="KW-1185">Reference proteome</keyword>
<dbReference type="RefSeq" id="WP_317043211.1">
    <property type="nucleotide sequence ID" value="NZ_FWXS01000008.1"/>
</dbReference>
<name>A0A1W2BYU2_9FLAO</name>
<evidence type="ECO:0000313" key="2">
    <source>
        <dbReference type="Proteomes" id="UP000192393"/>
    </source>
</evidence>
<sequence length="339" mass="38685">KIMEENHYYPFGLKHSTYADPKQKYELVDNMENTARPTYVLKTDYQYKYNGKEYQDELNLNLYDYGARNYDAALGRWNTMDKLSELYFDTSAYAYAKNTPIQAIDPDGNLVIFINGNHFGEGSKGYRRPQDSKNTIYGNPKDYNFNGTSAYWGSFDNKVQSHLNDNNAIYRDGSLGGWGGSGAKSRHDGGEKQGYLDAKQIIKNLERDKTTGEIIETIKIITHSMGGTYGKGYVKGLLKYIKEKGYEKSVRITLVADFDPFQAASSYTNAHPDIFTQQFTHIGGSFGLADQEQEGVDEYHEKKGEHSISTFFDDISKLKEGTYKWNDKTNQWDCTDCKK</sequence>
<reference evidence="1 2" key="1">
    <citation type="submission" date="2017-04" db="EMBL/GenBank/DDBJ databases">
        <authorList>
            <person name="Afonso C.L."/>
            <person name="Miller P.J."/>
            <person name="Scott M.A."/>
            <person name="Spackman E."/>
            <person name="Goraichik I."/>
            <person name="Dimitrov K.M."/>
            <person name="Suarez D.L."/>
            <person name="Swayne D.E."/>
        </authorList>
    </citation>
    <scope>NUCLEOTIDE SEQUENCE [LARGE SCALE GENOMIC DNA]</scope>
    <source>
        <strain evidence="1 2">CGMCC 1.12708</strain>
    </source>
</reference>
<organism evidence="1 2">
    <name type="scientific">Moheibacter sediminis</name>
    <dbReference type="NCBI Taxonomy" id="1434700"/>
    <lineage>
        <taxon>Bacteria</taxon>
        <taxon>Pseudomonadati</taxon>
        <taxon>Bacteroidota</taxon>
        <taxon>Flavobacteriia</taxon>
        <taxon>Flavobacteriales</taxon>
        <taxon>Weeksellaceae</taxon>
        <taxon>Moheibacter</taxon>
    </lineage>
</organism>
<dbReference type="Gene3D" id="2.180.10.10">
    <property type="entry name" value="RHS repeat-associated core"/>
    <property type="match status" value="1"/>
</dbReference>